<gene>
    <name evidence="1" type="ORF">NFX46_20285</name>
</gene>
<organism evidence="1 2">
    <name type="scientific">Streptomyces phaeoluteigriseus</name>
    <dbReference type="NCBI Taxonomy" id="114686"/>
    <lineage>
        <taxon>Bacteria</taxon>
        <taxon>Bacillati</taxon>
        <taxon>Actinomycetota</taxon>
        <taxon>Actinomycetes</taxon>
        <taxon>Kitasatosporales</taxon>
        <taxon>Streptomycetaceae</taxon>
        <taxon>Streptomyces</taxon>
        <taxon>Streptomyces aurantiacus group</taxon>
    </lineage>
</organism>
<sequence length="227" mass="25129">MPDEGFLKETHDMVVLGTNARVHLSHLAKFVAPHDYQIILQATFSGTVYETNRHRFGTSALFTLRPEPLSVADLQVQAAVAPEALPARLFFGRVGRDGDVLGEARVNLLKTFYFQQFDPLASRSSELRYIFFGGGEEGFLAHQITTPPDFDQILLVQPMGDDLPLVPPPGALLDFQGRENRLDDRLAPGEQSKGAIVGKDGFPTQHETYLQVVAEVYLETDDFGKSV</sequence>
<name>A0ABY4ZA15_9ACTN</name>
<protein>
    <submittedName>
        <fullName evidence="1">Uncharacterized protein</fullName>
    </submittedName>
</protein>
<accession>A0ABY4ZA15</accession>
<evidence type="ECO:0000313" key="1">
    <source>
        <dbReference type="EMBL" id="USQ85869.1"/>
    </source>
</evidence>
<evidence type="ECO:0000313" key="2">
    <source>
        <dbReference type="Proteomes" id="UP001056374"/>
    </source>
</evidence>
<dbReference type="RefSeq" id="WP_252551151.1">
    <property type="nucleotide sequence ID" value="NZ_CP099468.1"/>
</dbReference>
<dbReference type="EMBL" id="CP099468">
    <property type="protein sequence ID" value="USQ85869.1"/>
    <property type="molecule type" value="Genomic_DNA"/>
</dbReference>
<dbReference type="Proteomes" id="UP001056374">
    <property type="component" value="Chromosome"/>
</dbReference>
<reference evidence="1" key="1">
    <citation type="submission" date="2022-06" db="EMBL/GenBank/DDBJ databases">
        <title>Complete genome sequence of soil microorganisms Streptomyces sp. Qhu-M197 isolated from Alpine meadows habitats on the Tibetan Plateau.</title>
        <authorList>
            <person name="Zhang B."/>
            <person name="Xiang X."/>
            <person name="Fan J."/>
        </authorList>
    </citation>
    <scope>NUCLEOTIDE SEQUENCE</scope>
    <source>
        <strain evidence="1">Qhu-M197</strain>
    </source>
</reference>
<keyword evidence="2" id="KW-1185">Reference proteome</keyword>
<proteinExistence type="predicted"/>